<keyword evidence="1" id="KW-0812">Transmembrane</keyword>
<protein>
    <recommendedName>
        <fullName evidence="5">Intimal thickness related receptor IRP domain-containing protein</fullName>
    </recommendedName>
</protein>
<dbReference type="EMBL" id="LODT01000037">
    <property type="protein sequence ID" value="KYQ90473.1"/>
    <property type="molecule type" value="Genomic_DNA"/>
</dbReference>
<feature type="transmembrane region" description="Helical" evidence="1">
    <location>
        <begin position="387"/>
        <end position="410"/>
    </location>
</feature>
<evidence type="ECO:0000313" key="4">
    <source>
        <dbReference type="Proteomes" id="UP000076078"/>
    </source>
</evidence>
<keyword evidence="4" id="KW-1185">Reference proteome</keyword>
<evidence type="ECO:0000256" key="1">
    <source>
        <dbReference type="SAM" id="Phobius"/>
    </source>
</evidence>
<name>A0A151Z963_TIELA</name>
<gene>
    <name evidence="3" type="ORF">DLAC_09097</name>
</gene>
<dbReference type="InParanoid" id="A0A151Z963"/>
<reference evidence="3 4" key="1">
    <citation type="submission" date="2015-12" db="EMBL/GenBank/DDBJ databases">
        <title>Dictyostelia acquired genes for synthesis and detection of signals that induce cell-type specialization by lateral gene transfer from prokaryotes.</title>
        <authorList>
            <person name="Gloeckner G."/>
            <person name="Schaap P."/>
        </authorList>
    </citation>
    <scope>NUCLEOTIDE SEQUENCE [LARGE SCALE GENOMIC DNA]</scope>
    <source>
        <strain evidence="3 4">TK</strain>
    </source>
</reference>
<dbReference type="AlphaFoldDB" id="A0A151Z963"/>
<feature type="transmembrane region" description="Helical" evidence="1">
    <location>
        <begin position="459"/>
        <end position="483"/>
    </location>
</feature>
<sequence length="570" mass="64253">MKILLLICIIFTVLAFSNATEEEHELDRIFYLYSCPLGACQLFSYSLEKDDLKVLNVPLEDLNPTPSTSSEGSASIGLSSDINLLDNIQAASSSSSSGDGVLSNPQRLIHANLENSSAVFYRWHELDGVAGKALRDIEFITEVDMNKQIAYPLGQAQVAKFIEYCGTPLYHKGENKGLSVIRSLLLNFIFVVETDFTTQQANYTAVSYGLNCPLWAVTEDWSTMYLLANGTGFIELNVQTKNYTNNVQIPDMLHFYAMNNLYENRIVYFNGYLYGVAANINLQTSTATTVIYRINVNSPSLETPWSYSGNYLVGRLSPSYYLPYSMFSSDSSHIIIPITSSKFQLYIFDLDNELDHVVYTPKDTFPTGNDNYYLVYKIKGPYPKGEIFGVTFGYGLTVLLILAFVFYYFYKDQLIELRTTAQDWPLANMSRIANGAMLVVAVLIQMITIYSLAREINKVGLSMIACFMEIHKCIIGIFMSFYYHHKMAPVYYVASFLSCLFNFIAFIVILVPNDHIIVTAKGGIVFFKIVSALITIYSTTYLVFFFKKLRGSDPTKYTPIGSSTATYQDF</sequence>
<feature type="transmembrane region" description="Helical" evidence="1">
    <location>
        <begin position="490"/>
        <end position="511"/>
    </location>
</feature>
<comment type="caution">
    <text evidence="3">The sequence shown here is derived from an EMBL/GenBank/DDBJ whole genome shotgun (WGS) entry which is preliminary data.</text>
</comment>
<dbReference type="Proteomes" id="UP000076078">
    <property type="component" value="Unassembled WGS sequence"/>
</dbReference>
<accession>A0A151Z963</accession>
<keyword evidence="1" id="KW-1133">Transmembrane helix</keyword>
<feature type="chain" id="PRO_5007593086" description="Intimal thickness related receptor IRP domain-containing protein" evidence="2">
    <location>
        <begin position="20"/>
        <end position="570"/>
    </location>
</feature>
<evidence type="ECO:0000313" key="3">
    <source>
        <dbReference type="EMBL" id="KYQ90473.1"/>
    </source>
</evidence>
<feature type="transmembrane region" description="Helical" evidence="1">
    <location>
        <begin position="523"/>
        <end position="546"/>
    </location>
</feature>
<keyword evidence="2" id="KW-0732">Signal</keyword>
<proteinExistence type="predicted"/>
<evidence type="ECO:0000256" key="2">
    <source>
        <dbReference type="SAM" id="SignalP"/>
    </source>
</evidence>
<feature type="signal peptide" evidence="2">
    <location>
        <begin position="1"/>
        <end position="19"/>
    </location>
</feature>
<feature type="transmembrane region" description="Helical" evidence="1">
    <location>
        <begin position="431"/>
        <end position="453"/>
    </location>
</feature>
<organism evidence="3 4">
    <name type="scientific">Tieghemostelium lacteum</name>
    <name type="common">Slime mold</name>
    <name type="synonym">Dictyostelium lacteum</name>
    <dbReference type="NCBI Taxonomy" id="361077"/>
    <lineage>
        <taxon>Eukaryota</taxon>
        <taxon>Amoebozoa</taxon>
        <taxon>Evosea</taxon>
        <taxon>Eumycetozoa</taxon>
        <taxon>Dictyostelia</taxon>
        <taxon>Dictyosteliales</taxon>
        <taxon>Raperosteliaceae</taxon>
        <taxon>Tieghemostelium</taxon>
    </lineage>
</organism>
<evidence type="ECO:0008006" key="5">
    <source>
        <dbReference type="Google" id="ProtNLM"/>
    </source>
</evidence>
<keyword evidence="1" id="KW-0472">Membrane</keyword>